<evidence type="ECO:0000256" key="1">
    <source>
        <dbReference type="SAM" id="MobiDB-lite"/>
    </source>
</evidence>
<dbReference type="AlphaFoldDB" id="A0AAN7SCF0"/>
<dbReference type="Proteomes" id="UP001353858">
    <property type="component" value="Unassembled WGS sequence"/>
</dbReference>
<keyword evidence="2" id="KW-1133">Transmembrane helix</keyword>
<protein>
    <submittedName>
        <fullName evidence="3">Uncharacterized protein</fullName>
    </submittedName>
</protein>
<evidence type="ECO:0000313" key="4">
    <source>
        <dbReference type="Proteomes" id="UP001353858"/>
    </source>
</evidence>
<comment type="caution">
    <text evidence="3">The sequence shown here is derived from an EMBL/GenBank/DDBJ whole genome shotgun (WGS) entry which is preliminary data.</text>
</comment>
<dbReference type="EMBL" id="JARPUR010000001">
    <property type="protein sequence ID" value="KAK4884521.1"/>
    <property type="molecule type" value="Genomic_DNA"/>
</dbReference>
<evidence type="ECO:0000313" key="3">
    <source>
        <dbReference type="EMBL" id="KAK4884521.1"/>
    </source>
</evidence>
<keyword evidence="2" id="KW-0472">Membrane</keyword>
<reference evidence="4" key="1">
    <citation type="submission" date="2023-01" db="EMBL/GenBank/DDBJ databases">
        <title>Key to firefly adult light organ development and bioluminescence: homeobox transcription factors regulate luciferase expression and transportation to peroxisome.</title>
        <authorList>
            <person name="Fu X."/>
        </authorList>
    </citation>
    <scope>NUCLEOTIDE SEQUENCE [LARGE SCALE GENOMIC DNA]</scope>
</reference>
<gene>
    <name evidence="3" type="ORF">RN001_000792</name>
</gene>
<proteinExistence type="predicted"/>
<feature type="region of interest" description="Disordered" evidence="1">
    <location>
        <begin position="60"/>
        <end position="81"/>
    </location>
</feature>
<feature type="transmembrane region" description="Helical" evidence="2">
    <location>
        <begin position="114"/>
        <end position="133"/>
    </location>
</feature>
<sequence>MHATHSQAEAPPYQAENAISTCSYNNLDPPPSYNEVHPPSYGFSQQTHFQNTSNYGACPAAPPPPYTPSPSRMTTASSHRTHKGEYIPQSGIMMPLNASSSSFQTEESAGQKKYAAYICCAVFIIIVMFAAYLGRNSKKYHTHYRYNYDWG</sequence>
<keyword evidence="2" id="KW-0812">Transmembrane</keyword>
<keyword evidence="4" id="KW-1185">Reference proteome</keyword>
<name>A0AAN7SCF0_9COLE</name>
<accession>A0AAN7SCF0</accession>
<organism evidence="3 4">
    <name type="scientific">Aquatica leii</name>
    <dbReference type="NCBI Taxonomy" id="1421715"/>
    <lineage>
        <taxon>Eukaryota</taxon>
        <taxon>Metazoa</taxon>
        <taxon>Ecdysozoa</taxon>
        <taxon>Arthropoda</taxon>
        <taxon>Hexapoda</taxon>
        <taxon>Insecta</taxon>
        <taxon>Pterygota</taxon>
        <taxon>Neoptera</taxon>
        <taxon>Endopterygota</taxon>
        <taxon>Coleoptera</taxon>
        <taxon>Polyphaga</taxon>
        <taxon>Elateriformia</taxon>
        <taxon>Elateroidea</taxon>
        <taxon>Lampyridae</taxon>
        <taxon>Luciolinae</taxon>
        <taxon>Aquatica</taxon>
    </lineage>
</organism>
<evidence type="ECO:0000256" key="2">
    <source>
        <dbReference type="SAM" id="Phobius"/>
    </source>
</evidence>